<comment type="caution">
    <text evidence="2">The sequence shown here is derived from an EMBL/GenBank/DDBJ whole genome shotgun (WGS) entry which is preliminary data.</text>
</comment>
<organism evidence="2 3">
    <name type="scientific">Anaerosolibacter carboniphilus</name>
    <dbReference type="NCBI Taxonomy" id="1417629"/>
    <lineage>
        <taxon>Bacteria</taxon>
        <taxon>Bacillati</taxon>
        <taxon>Bacillota</taxon>
        <taxon>Clostridia</taxon>
        <taxon>Peptostreptococcales</taxon>
        <taxon>Thermotaleaceae</taxon>
        <taxon>Anaerosolibacter</taxon>
    </lineage>
</organism>
<proteinExistence type="predicted"/>
<feature type="domain" description="G" evidence="1">
    <location>
        <begin position="53"/>
        <end position="133"/>
    </location>
</feature>
<dbReference type="InterPro" id="IPR006073">
    <property type="entry name" value="GTP-bd"/>
</dbReference>
<protein>
    <recommendedName>
        <fullName evidence="1">G domain-containing protein</fullName>
    </recommendedName>
</protein>
<evidence type="ECO:0000259" key="1">
    <source>
        <dbReference type="Pfam" id="PF01926"/>
    </source>
</evidence>
<dbReference type="GO" id="GO:0005525">
    <property type="term" value="F:GTP binding"/>
    <property type="evidence" value="ECO:0007669"/>
    <property type="project" value="InterPro"/>
</dbReference>
<dbReference type="AlphaFoldDB" id="A0A841KTG4"/>
<evidence type="ECO:0000313" key="2">
    <source>
        <dbReference type="EMBL" id="MBB6216701.1"/>
    </source>
</evidence>
<dbReference type="RefSeq" id="WP_184311218.1">
    <property type="nucleotide sequence ID" value="NZ_JACHEN010000016.1"/>
</dbReference>
<dbReference type="Proteomes" id="UP000579281">
    <property type="component" value="Unassembled WGS sequence"/>
</dbReference>
<reference evidence="2 3" key="1">
    <citation type="submission" date="2020-08" db="EMBL/GenBank/DDBJ databases">
        <title>Genomic Encyclopedia of Type Strains, Phase IV (KMG-IV): sequencing the most valuable type-strain genomes for metagenomic binning, comparative biology and taxonomic classification.</title>
        <authorList>
            <person name="Goeker M."/>
        </authorList>
    </citation>
    <scope>NUCLEOTIDE SEQUENCE [LARGE SCALE GENOMIC DNA]</scope>
    <source>
        <strain evidence="2 3">DSM 103526</strain>
    </source>
</reference>
<dbReference type="InterPro" id="IPR027417">
    <property type="entry name" value="P-loop_NTPase"/>
</dbReference>
<dbReference type="EMBL" id="JACHEN010000016">
    <property type="protein sequence ID" value="MBB6216701.1"/>
    <property type="molecule type" value="Genomic_DNA"/>
</dbReference>
<accession>A0A841KTG4</accession>
<sequence length="207" mass="23530">MKKCLIIGKTHVGKTLFFIHFSNYLGVKRLSIKRIFPNGVIERKLYTLEDAIEALCSNMPFKTQCLQSIELDLPLLKGNMKLEFVDSCGLTDGIHGDVDVRRGMVQTLCMLRESDIILHLIDINSYGLRYVTSINTFGKTDLQLTQHGISHQGYAILANRIDLLDNRSKLAQLQQDYPQHTIIPVSALTGQGFNEVKAYCYFKSRYL</sequence>
<dbReference type="SUPFAM" id="SSF52540">
    <property type="entry name" value="P-loop containing nucleoside triphosphate hydrolases"/>
    <property type="match status" value="1"/>
</dbReference>
<keyword evidence="3" id="KW-1185">Reference proteome</keyword>
<gene>
    <name evidence="2" type="ORF">HNQ80_002805</name>
</gene>
<dbReference type="Gene3D" id="3.40.50.300">
    <property type="entry name" value="P-loop containing nucleotide triphosphate hydrolases"/>
    <property type="match status" value="1"/>
</dbReference>
<evidence type="ECO:0000313" key="3">
    <source>
        <dbReference type="Proteomes" id="UP000579281"/>
    </source>
</evidence>
<dbReference type="Pfam" id="PF01926">
    <property type="entry name" value="MMR_HSR1"/>
    <property type="match status" value="1"/>
</dbReference>
<name>A0A841KTG4_9FIRM</name>